<proteinExistence type="predicted"/>
<dbReference type="EMBL" id="JACKTI010000036">
    <property type="protein sequence ID" value="MCV7024330.1"/>
    <property type="molecule type" value="Genomic_DNA"/>
</dbReference>
<keyword evidence="3" id="KW-1185">Reference proteome</keyword>
<evidence type="ECO:0000313" key="3">
    <source>
        <dbReference type="Proteomes" id="UP000069773"/>
    </source>
</evidence>
<dbReference type="EMBL" id="BCTA01000020">
    <property type="protein sequence ID" value="GAT08065.1"/>
    <property type="molecule type" value="Genomic_DNA"/>
</dbReference>
<protein>
    <submittedName>
        <fullName evidence="1">Type II secretion system protein E</fullName>
    </submittedName>
</protein>
<reference evidence="2" key="3">
    <citation type="journal article" date="2022" name="BMC Genomics">
        <title>Comparative genome analysis of mycobacteria focusing on tRNA and non-coding RNA.</title>
        <authorList>
            <person name="Behra P.R.K."/>
            <person name="Pettersson B.M.F."/>
            <person name="Ramesh M."/>
            <person name="Das S."/>
            <person name="Dasgupta S."/>
            <person name="Kirsebom L.A."/>
        </authorList>
    </citation>
    <scope>NUCLEOTIDE SEQUENCE</scope>
    <source>
        <strain evidence="2">DSM 44203</strain>
    </source>
</reference>
<reference evidence="2" key="2">
    <citation type="submission" date="2020-07" db="EMBL/GenBank/DDBJ databases">
        <authorList>
            <person name="Pettersson B.M.F."/>
            <person name="Behra P.R.K."/>
            <person name="Ramesh M."/>
            <person name="Das S."/>
            <person name="Dasgupta S."/>
            <person name="Kirsebom L.A."/>
        </authorList>
    </citation>
    <scope>NUCLEOTIDE SEQUENCE</scope>
    <source>
        <strain evidence="2">DSM 44203</strain>
    </source>
</reference>
<dbReference type="Proteomes" id="UP001207528">
    <property type="component" value="Unassembled WGS sequence"/>
</dbReference>
<comment type="caution">
    <text evidence="2">The sequence shown here is derived from an EMBL/GenBank/DDBJ whole genome shotgun (WGS) entry which is preliminary data.</text>
</comment>
<evidence type="ECO:0000313" key="1">
    <source>
        <dbReference type="EMBL" id="GAT08065.1"/>
    </source>
</evidence>
<dbReference type="RefSeq" id="WP_067387838.1">
    <property type="nucleotide sequence ID" value="NZ_BCTA01000020.1"/>
</dbReference>
<dbReference type="AlphaFoldDB" id="A0AAW5SL41"/>
<sequence>MDNDVHIKPLAEMLDGVTYPANIDVYGHGIVVPDGERPPAGLAIVATTRLPIYSEFSLTLVDRNGTSLNERAIHALDVPGAHAVADYYEESDVRFFLRESLYHLNSVINNYVKACRLFDDLHGYWEGPQSGNTGDYRVLFEVDAYLGAARRVYEAISKVLWKHYNDSPDGKGRWSSMRKTAAAIESGSTKVPAQIATPVVSSWNAYGVKLAHYRNYVAHTGALSASGVCWMSRFSGRWGASVALLESPEDKKRVPVSPDVRLDALAYCYDVATHLVGLCEDLTVVPEIAEYLAHPPGYGGRPKSSRADIS</sequence>
<name>A0AAW5SL41_MYCNV</name>
<accession>A0AAW5SL41</accession>
<evidence type="ECO:0000313" key="2">
    <source>
        <dbReference type="EMBL" id="MCV7024330.1"/>
    </source>
</evidence>
<evidence type="ECO:0000313" key="4">
    <source>
        <dbReference type="Proteomes" id="UP001207528"/>
    </source>
</evidence>
<dbReference type="Proteomes" id="UP000069773">
    <property type="component" value="Unassembled WGS sequence"/>
</dbReference>
<gene>
    <name evidence="2" type="ORF">H7I77_13390</name>
    <name evidence="1" type="ORF">RMCN_1198</name>
</gene>
<reference evidence="1 3" key="1">
    <citation type="journal article" date="2016" name="Genome Announc.">
        <title>Draft Genome Sequences of Five Rapidly Growing Mycobacterium Species, M. thermoresistibile, M. fortuitum subsp. acetamidolyticum, M. canariasense, M. brisbanense, and M. novocastrense.</title>
        <authorList>
            <person name="Katahira K."/>
            <person name="Ogura Y."/>
            <person name="Gotoh Y."/>
            <person name="Hayashi T."/>
        </authorList>
    </citation>
    <scope>NUCLEOTIDE SEQUENCE [LARGE SCALE GENOMIC DNA]</scope>
    <source>
        <strain evidence="1 3">JCM18114</strain>
    </source>
</reference>
<organism evidence="2 4">
    <name type="scientific">Mycolicibacterium novocastrense</name>
    <name type="common">Mycobacterium novocastrense</name>
    <dbReference type="NCBI Taxonomy" id="59813"/>
    <lineage>
        <taxon>Bacteria</taxon>
        <taxon>Bacillati</taxon>
        <taxon>Actinomycetota</taxon>
        <taxon>Actinomycetes</taxon>
        <taxon>Mycobacteriales</taxon>
        <taxon>Mycobacteriaceae</taxon>
        <taxon>Mycolicibacterium</taxon>
    </lineage>
</organism>